<dbReference type="AlphaFoldDB" id="A0A6B2JJ63"/>
<evidence type="ECO:0000313" key="3">
    <source>
        <dbReference type="Proteomes" id="UP000474757"/>
    </source>
</evidence>
<name>A0A6B2JJ63_9RHOB</name>
<organism evidence="2 3">
    <name type="scientific">Pseudoroseicyclus tamaricis</name>
    <dbReference type="NCBI Taxonomy" id="2705421"/>
    <lineage>
        <taxon>Bacteria</taxon>
        <taxon>Pseudomonadati</taxon>
        <taxon>Pseudomonadota</taxon>
        <taxon>Alphaproteobacteria</taxon>
        <taxon>Rhodobacterales</taxon>
        <taxon>Paracoccaceae</taxon>
        <taxon>Pseudoroseicyclus</taxon>
    </lineage>
</organism>
<sequence>MARATSSNATNDEPSMSDFMKQFDALKADLAQLSEAAAEIGAQQKEMLKVNASSNVAALRQRGEATVTELTAAARRAAGEAATEAEAKVRENPAAAIGLATFFGFLVGLILSRRN</sequence>
<keyword evidence="1" id="KW-0812">Transmembrane</keyword>
<accession>A0A6B2JJ63</accession>
<proteinExistence type="predicted"/>
<feature type="transmembrane region" description="Helical" evidence="1">
    <location>
        <begin position="94"/>
        <end position="112"/>
    </location>
</feature>
<evidence type="ECO:0000313" key="2">
    <source>
        <dbReference type="EMBL" id="NDV01453.1"/>
    </source>
</evidence>
<keyword evidence="1" id="KW-1133">Transmembrane helix</keyword>
<keyword evidence="3" id="KW-1185">Reference proteome</keyword>
<gene>
    <name evidence="2" type="ORF">GZA08_10800</name>
</gene>
<comment type="caution">
    <text evidence="2">The sequence shown here is derived from an EMBL/GenBank/DDBJ whole genome shotgun (WGS) entry which is preliminary data.</text>
</comment>
<reference evidence="2 3" key="1">
    <citation type="submission" date="2020-02" db="EMBL/GenBank/DDBJ databases">
        <title>Pseudoroseicyclus tamarix, sp. nov., isolated from offshore sediment of a Tamarix chinensis forest.</title>
        <authorList>
            <person name="Gai Y."/>
        </authorList>
    </citation>
    <scope>NUCLEOTIDE SEQUENCE [LARGE SCALE GENOMIC DNA]</scope>
    <source>
        <strain evidence="2 3">CLL3-39</strain>
    </source>
</reference>
<dbReference type="RefSeq" id="WP_163893395.1">
    <property type="nucleotide sequence ID" value="NZ_JAAFYS010000002.1"/>
</dbReference>
<evidence type="ECO:0000256" key="1">
    <source>
        <dbReference type="SAM" id="Phobius"/>
    </source>
</evidence>
<protein>
    <submittedName>
        <fullName evidence="2">DUF883 family protein</fullName>
    </submittedName>
</protein>
<dbReference type="EMBL" id="JAAGAB010000002">
    <property type="protein sequence ID" value="NDV01453.1"/>
    <property type="molecule type" value="Genomic_DNA"/>
</dbReference>
<dbReference type="Proteomes" id="UP000474757">
    <property type="component" value="Unassembled WGS sequence"/>
</dbReference>
<keyword evidence="1" id="KW-0472">Membrane</keyword>